<dbReference type="Gene3D" id="2.60.120.330">
    <property type="entry name" value="B-lactam Antibiotic, Isopenicillin N Synthase, Chain"/>
    <property type="match status" value="1"/>
</dbReference>
<dbReference type="GO" id="GO:0031418">
    <property type="term" value="F:L-ascorbic acid binding"/>
    <property type="evidence" value="ECO:0007669"/>
    <property type="project" value="UniProtKB-KW"/>
</dbReference>
<dbReference type="InterPro" id="IPR044861">
    <property type="entry name" value="IPNS-like_FE2OG_OXY"/>
</dbReference>
<evidence type="ECO:0000313" key="8">
    <source>
        <dbReference type="Proteomes" id="UP001187192"/>
    </source>
</evidence>
<feature type="domain" description="Fe2OG dioxygenase" evidence="6">
    <location>
        <begin position="207"/>
        <end position="307"/>
    </location>
</feature>
<proteinExistence type="inferred from homology"/>
<keyword evidence="5" id="KW-0560">Oxidoreductase</keyword>
<dbReference type="GO" id="GO:0016491">
    <property type="term" value="F:oxidoreductase activity"/>
    <property type="evidence" value="ECO:0007669"/>
    <property type="project" value="UniProtKB-KW"/>
</dbReference>
<dbReference type="InterPro" id="IPR005123">
    <property type="entry name" value="Oxoglu/Fe-dep_dioxygenase_dom"/>
</dbReference>
<dbReference type="FunFam" id="2.60.120.330:FF:000079">
    <property type="entry name" value="Protein SRG1"/>
    <property type="match status" value="1"/>
</dbReference>
<evidence type="ECO:0000256" key="1">
    <source>
        <dbReference type="ARBA" id="ARBA00008056"/>
    </source>
</evidence>
<dbReference type="Pfam" id="PF14226">
    <property type="entry name" value="DIOX_N"/>
    <property type="match status" value="1"/>
</dbReference>
<accession>A0AA87ZWX2</accession>
<dbReference type="Proteomes" id="UP001187192">
    <property type="component" value="Unassembled WGS sequence"/>
</dbReference>
<keyword evidence="2 5" id="KW-0479">Metal-binding</keyword>
<dbReference type="PROSITE" id="PS51471">
    <property type="entry name" value="FE2OG_OXY"/>
    <property type="match status" value="1"/>
</dbReference>
<comment type="similarity">
    <text evidence="1 5">Belongs to the iron/ascorbate-dependent oxidoreductase family.</text>
</comment>
<evidence type="ECO:0000256" key="4">
    <source>
        <dbReference type="ARBA" id="ARBA00023004"/>
    </source>
</evidence>
<dbReference type="EMBL" id="BTGU01000012">
    <property type="protein sequence ID" value="GMN41464.1"/>
    <property type="molecule type" value="Genomic_DNA"/>
</dbReference>
<dbReference type="Pfam" id="PF03171">
    <property type="entry name" value="2OG-FeII_Oxy"/>
    <property type="match status" value="1"/>
</dbReference>
<gene>
    <name evidence="7" type="ORF">TIFTF001_010675</name>
</gene>
<protein>
    <recommendedName>
        <fullName evidence="6">Fe2OG dioxygenase domain-containing protein</fullName>
    </recommendedName>
</protein>
<keyword evidence="4 5" id="KW-0408">Iron</keyword>
<evidence type="ECO:0000256" key="2">
    <source>
        <dbReference type="ARBA" id="ARBA00022723"/>
    </source>
</evidence>
<evidence type="ECO:0000259" key="6">
    <source>
        <dbReference type="PROSITE" id="PS51471"/>
    </source>
</evidence>
<reference evidence="7" key="1">
    <citation type="submission" date="2023-07" db="EMBL/GenBank/DDBJ databases">
        <title>draft genome sequence of fig (Ficus carica).</title>
        <authorList>
            <person name="Takahashi T."/>
            <person name="Nishimura K."/>
        </authorList>
    </citation>
    <scope>NUCLEOTIDE SEQUENCE</scope>
</reference>
<dbReference type="InterPro" id="IPR027443">
    <property type="entry name" value="IPNS-like_sf"/>
</dbReference>
<evidence type="ECO:0000256" key="3">
    <source>
        <dbReference type="ARBA" id="ARBA00022896"/>
    </source>
</evidence>
<name>A0AA87ZWX2_FICCA</name>
<dbReference type="SUPFAM" id="SSF51197">
    <property type="entry name" value="Clavaminate synthase-like"/>
    <property type="match status" value="1"/>
</dbReference>
<comment type="caution">
    <text evidence="7">The sequence shown here is derived from an EMBL/GenBank/DDBJ whole genome shotgun (WGS) entry which is preliminary data.</text>
</comment>
<organism evidence="7 8">
    <name type="scientific">Ficus carica</name>
    <name type="common">Common fig</name>
    <dbReference type="NCBI Taxonomy" id="3494"/>
    <lineage>
        <taxon>Eukaryota</taxon>
        <taxon>Viridiplantae</taxon>
        <taxon>Streptophyta</taxon>
        <taxon>Embryophyta</taxon>
        <taxon>Tracheophyta</taxon>
        <taxon>Spermatophyta</taxon>
        <taxon>Magnoliopsida</taxon>
        <taxon>eudicotyledons</taxon>
        <taxon>Gunneridae</taxon>
        <taxon>Pentapetalae</taxon>
        <taxon>rosids</taxon>
        <taxon>fabids</taxon>
        <taxon>Rosales</taxon>
        <taxon>Moraceae</taxon>
        <taxon>Ficeae</taxon>
        <taxon>Ficus</taxon>
    </lineage>
</organism>
<sequence length="359" mass="40679">MKEEGVLGWGKSLPVPSVQEMVRNDSEFVPERYVQDHKNRPLDSPTFFCSDSSDIPVIDLSLLISGDEDELNKLDLACKEWGFFQIINHGVEVKVLNGMKAVVAAFFDLSLEEKKKYAMPENDLQGYGQAYVVSEQQKLDWGDLIFLMTRPIEDRNMKYWPTAVPGFKEAVEEYSTELQKVTEEIMANLSALMGMDRNGLERLHAVMKQSMRMNYYPPCSRPDLVLGVSPHSDGGSITILLQDDEISGLQIKYKEGWLPIKPIPNALVVNVGDVIEAWSNGMYRSIEHRAVTNADKARMSVATFVLPDAGIDIGPVESMVKDRPRMYKDIKYLDYIKHFLERKMDGKAHTSFLLLESDS</sequence>
<dbReference type="GO" id="GO:0046872">
    <property type="term" value="F:metal ion binding"/>
    <property type="evidence" value="ECO:0007669"/>
    <property type="project" value="UniProtKB-KW"/>
</dbReference>
<dbReference type="InterPro" id="IPR050295">
    <property type="entry name" value="Plant_2OG-oxidoreductases"/>
</dbReference>
<dbReference type="PANTHER" id="PTHR47991">
    <property type="entry name" value="OXOGLUTARATE/IRON-DEPENDENT DIOXYGENASE"/>
    <property type="match status" value="1"/>
</dbReference>
<dbReference type="InterPro" id="IPR026992">
    <property type="entry name" value="DIOX_N"/>
</dbReference>
<dbReference type="AlphaFoldDB" id="A0AA87ZWX2"/>
<keyword evidence="8" id="KW-1185">Reference proteome</keyword>
<evidence type="ECO:0000256" key="5">
    <source>
        <dbReference type="RuleBase" id="RU003682"/>
    </source>
</evidence>
<keyword evidence="3" id="KW-0847">Vitamin C</keyword>
<evidence type="ECO:0000313" key="7">
    <source>
        <dbReference type="EMBL" id="GMN41464.1"/>
    </source>
</evidence>